<dbReference type="Proteomes" id="UP000558997">
    <property type="component" value="Unassembled WGS sequence"/>
</dbReference>
<keyword evidence="7" id="KW-1185">Reference proteome</keyword>
<keyword evidence="1" id="KW-0963">Cytoplasm</keyword>
<feature type="compositionally biased region" description="Low complexity" evidence="5">
    <location>
        <begin position="281"/>
        <end position="290"/>
    </location>
</feature>
<name>A0A841DFL2_9ACTN</name>
<feature type="region of interest" description="Disordered" evidence="5">
    <location>
        <begin position="271"/>
        <end position="362"/>
    </location>
</feature>
<evidence type="ECO:0000313" key="6">
    <source>
        <dbReference type="EMBL" id="MBB5976691.1"/>
    </source>
</evidence>
<dbReference type="Gene3D" id="1.10.10.10">
    <property type="entry name" value="Winged helix-like DNA-binding domain superfamily/Winged helix DNA-binding domain"/>
    <property type="match status" value="2"/>
</dbReference>
<proteinExistence type="predicted"/>
<evidence type="ECO:0000256" key="3">
    <source>
        <dbReference type="ARBA" id="ARBA00022829"/>
    </source>
</evidence>
<dbReference type="GO" id="GO:0051304">
    <property type="term" value="P:chromosome separation"/>
    <property type="evidence" value="ECO:0007669"/>
    <property type="project" value="InterPro"/>
</dbReference>
<protein>
    <submittedName>
        <fullName evidence="6">Segregation and condensation protein B</fullName>
    </submittedName>
</protein>
<feature type="region of interest" description="Disordered" evidence="5">
    <location>
        <begin position="1"/>
        <end position="72"/>
    </location>
</feature>
<dbReference type="InterPro" id="IPR036390">
    <property type="entry name" value="WH_DNA-bd_sf"/>
</dbReference>
<feature type="compositionally biased region" description="Basic and acidic residues" evidence="5">
    <location>
        <begin position="334"/>
        <end position="362"/>
    </location>
</feature>
<feature type="compositionally biased region" description="Acidic residues" evidence="5">
    <location>
        <begin position="291"/>
        <end position="303"/>
    </location>
</feature>
<dbReference type="GO" id="GO:0051301">
    <property type="term" value="P:cell division"/>
    <property type="evidence" value="ECO:0007669"/>
    <property type="project" value="UniProtKB-KW"/>
</dbReference>
<organism evidence="6 7">
    <name type="scientific">Kribbella solani</name>
    <dbReference type="NCBI Taxonomy" id="236067"/>
    <lineage>
        <taxon>Bacteria</taxon>
        <taxon>Bacillati</taxon>
        <taxon>Actinomycetota</taxon>
        <taxon>Actinomycetes</taxon>
        <taxon>Propionibacteriales</taxon>
        <taxon>Kribbellaceae</taxon>
        <taxon>Kribbella</taxon>
    </lineage>
</organism>
<feature type="compositionally biased region" description="Acidic residues" evidence="5">
    <location>
        <begin position="312"/>
        <end position="333"/>
    </location>
</feature>
<comment type="caution">
    <text evidence="6">The sequence shown here is derived from an EMBL/GenBank/DDBJ whole genome shotgun (WGS) entry which is preliminary data.</text>
</comment>
<dbReference type="EMBL" id="JACHNF010000001">
    <property type="protein sequence ID" value="MBB5976691.1"/>
    <property type="molecule type" value="Genomic_DNA"/>
</dbReference>
<feature type="compositionally biased region" description="Low complexity" evidence="5">
    <location>
        <begin position="12"/>
        <end position="50"/>
    </location>
</feature>
<keyword evidence="2" id="KW-0132">Cell division</keyword>
<dbReference type="NCBIfam" id="TIGR00281">
    <property type="entry name" value="SMC-Scp complex subunit ScpB"/>
    <property type="match status" value="1"/>
</dbReference>
<keyword evidence="4" id="KW-0131">Cell cycle</keyword>
<feature type="compositionally biased region" description="Pro residues" evidence="5">
    <location>
        <begin position="1"/>
        <end position="11"/>
    </location>
</feature>
<dbReference type="InterPro" id="IPR036388">
    <property type="entry name" value="WH-like_DNA-bd_sf"/>
</dbReference>
<keyword evidence="3" id="KW-0159">Chromosome partition</keyword>
<evidence type="ECO:0000313" key="7">
    <source>
        <dbReference type="Proteomes" id="UP000558997"/>
    </source>
</evidence>
<dbReference type="RefSeq" id="WP_337905563.1">
    <property type="nucleotide sequence ID" value="NZ_BAAAVN010000032.1"/>
</dbReference>
<gene>
    <name evidence="6" type="ORF">HDA44_000032</name>
</gene>
<dbReference type="SUPFAM" id="SSF46785">
    <property type="entry name" value="Winged helix' DNA-binding domain"/>
    <property type="match status" value="2"/>
</dbReference>
<sequence length="362" mass="38260">MTNPDPTPAPATPDEAITSDDATASDEATTAGGEEYTSSVVTSAATATPTEVRDEGEGGASASSPDTAVVGDEQSVLPVGDEVVVDDDTMRRALEAILMVTDEPLPVLTLARAVGRPVGDVADALAGLAAEYTEQGRGFDLREVGGGWRYYTRADAAMYVERFVLDGQQARLTQAALETLAVVAYKQPVSRARVSAIRGVNVDGVMRTLVARGLVEEAGADTESQATLYRTSTYFLERMGMQSLDDLPELAPYLPEMDDIEEELAAQALPEAPADTEPEQTTEQPTLTPEDSSDDAGQDTEGDVSDRGIDGDLTEPSEQDALPEPDESAEQDEAVARDELAESDELAGRDVVSERDGVRDGG</sequence>
<dbReference type="PANTHER" id="PTHR34298:SF2">
    <property type="entry name" value="SEGREGATION AND CONDENSATION PROTEIN B"/>
    <property type="match status" value="1"/>
</dbReference>
<evidence type="ECO:0000256" key="5">
    <source>
        <dbReference type="SAM" id="MobiDB-lite"/>
    </source>
</evidence>
<dbReference type="AlphaFoldDB" id="A0A841DFL2"/>
<reference evidence="6 7" key="1">
    <citation type="submission" date="2020-08" db="EMBL/GenBank/DDBJ databases">
        <title>Sequencing the genomes of 1000 actinobacteria strains.</title>
        <authorList>
            <person name="Klenk H.-P."/>
        </authorList>
    </citation>
    <scope>NUCLEOTIDE SEQUENCE [LARGE SCALE GENOMIC DNA]</scope>
    <source>
        <strain evidence="6 7">DSM 17294</strain>
    </source>
</reference>
<evidence type="ECO:0000256" key="4">
    <source>
        <dbReference type="ARBA" id="ARBA00023306"/>
    </source>
</evidence>
<dbReference type="Pfam" id="PF04079">
    <property type="entry name" value="SMC_ScpB"/>
    <property type="match status" value="1"/>
</dbReference>
<evidence type="ECO:0000256" key="1">
    <source>
        <dbReference type="ARBA" id="ARBA00022490"/>
    </source>
</evidence>
<dbReference type="PANTHER" id="PTHR34298">
    <property type="entry name" value="SEGREGATION AND CONDENSATION PROTEIN B"/>
    <property type="match status" value="1"/>
</dbReference>
<evidence type="ECO:0000256" key="2">
    <source>
        <dbReference type="ARBA" id="ARBA00022618"/>
    </source>
</evidence>
<accession>A0A841DFL2</accession>
<dbReference type="InterPro" id="IPR005234">
    <property type="entry name" value="ScpB_csome_segregation"/>
</dbReference>